<dbReference type="InterPro" id="IPR029159">
    <property type="entry name" value="CA109-like"/>
</dbReference>
<dbReference type="GO" id="GO:0005737">
    <property type="term" value="C:cytoplasm"/>
    <property type="evidence" value="ECO:0007669"/>
    <property type="project" value="TreeGrafter"/>
</dbReference>
<dbReference type="Pfam" id="PF15011">
    <property type="entry name" value="CA109-like"/>
    <property type="match status" value="1"/>
</dbReference>
<proteinExistence type="predicted"/>
<dbReference type="GeneTree" id="ENSGT01000000220389"/>
<dbReference type="GO" id="GO:0005634">
    <property type="term" value="C:nucleus"/>
    <property type="evidence" value="ECO:0007669"/>
    <property type="project" value="TreeGrafter"/>
</dbReference>
<dbReference type="Proteomes" id="UP000694395">
    <property type="component" value="Chromosome 18"/>
</dbReference>
<dbReference type="AlphaFoldDB" id="A0A8C7W7K7"/>
<dbReference type="Ensembl" id="ENSOMYT00000081470.2">
    <property type="protein sequence ID" value="ENSOMYP00000074829.2"/>
    <property type="gene ID" value="ENSOMYG00000034608.2"/>
</dbReference>
<evidence type="ECO:0000313" key="2">
    <source>
        <dbReference type="Proteomes" id="UP000694395"/>
    </source>
</evidence>
<dbReference type="PANTHER" id="PTHR16234">
    <property type="entry name" value="SIMILAR TO HYPOTHETICAL PROTEIN FLJ20508"/>
    <property type="match status" value="1"/>
</dbReference>
<dbReference type="PANTHER" id="PTHR16234:SF5">
    <property type="entry name" value="AFG2-INTERACTING RIBOSOME MATURATION FACTOR"/>
    <property type="match status" value="1"/>
</dbReference>
<sequence length="144" mass="16557">TRMPALLSRNQKVCNSVLAECKPLMVSLGNIEEQLRAFQKIQIIHGHAIGNQVSGAFLLYEQNLDTLATYTERSAVAPSITAYCRGRLDAETHHFRVWFLRRKNVLQTLRADDPCLLETAPKRDLEQDTRMSDTVWSTWHNQYL</sequence>
<reference evidence="1" key="1">
    <citation type="submission" date="2020-07" db="EMBL/GenBank/DDBJ databases">
        <title>A long reads based de novo assembly of the rainbow trout Arlee double haploid line genome.</title>
        <authorList>
            <person name="Gao G."/>
            <person name="Palti Y."/>
        </authorList>
    </citation>
    <scope>NUCLEOTIDE SEQUENCE [LARGE SCALE GENOMIC DNA]</scope>
</reference>
<protein>
    <submittedName>
        <fullName evidence="1">Uncharacterized protein</fullName>
    </submittedName>
</protein>
<evidence type="ECO:0000313" key="1">
    <source>
        <dbReference type="Ensembl" id="ENSOMYP00000074829.2"/>
    </source>
</evidence>
<reference evidence="1" key="3">
    <citation type="submission" date="2025-09" db="UniProtKB">
        <authorList>
            <consortium name="Ensembl"/>
        </authorList>
    </citation>
    <scope>IDENTIFICATION</scope>
</reference>
<organism evidence="1 2">
    <name type="scientific">Oncorhynchus mykiss</name>
    <name type="common">Rainbow trout</name>
    <name type="synonym">Salmo gairdneri</name>
    <dbReference type="NCBI Taxonomy" id="8022"/>
    <lineage>
        <taxon>Eukaryota</taxon>
        <taxon>Metazoa</taxon>
        <taxon>Chordata</taxon>
        <taxon>Craniata</taxon>
        <taxon>Vertebrata</taxon>
        <taxon>Euteleostomi</taxon>
        <taxon>Actinopterygii</taxon>
        <taxon>Neopterygii</taxon>
        <taxon>Teleostei</taxon>
        <taxon>Protacanthopterygii</taxon>
        <taxon>Salmoniformes</taxon>
        <taxon>Salmonidae</taxon>
        <taxon>Salmoninae</taxon>
        <taxon>Oncorhynchus</taxon>
    </lineage>
</organism>
<name>A0A8C7W7K7_ONCMY</name>
<accession>A0A8C7W7K7</accession>
<reference evidence="1" key="2">
    <citation type="submission" date="2025-08" db="UniProtKB">
        <authorList>
            <consortium name="Ensembl"/>
        </authorList>
    </citation>
    <scope>IDENTIFICATION</scope>
</reference>
<keyword evidence="2" id="KW-1185">Reference proteome</keyword>